<reference evidence="1 2" key="1">
    <citation type="submission" date="2018-10" db="EMBL/GenBank/DDBJ databases">
        <title>Sinomicrobium pectinilyticum sp. nov., a pectinase-producing bacterium isolated from alkaline and saline soil, and emended description of the genus Sinomicrobium.</title>
        <authorList>
            <person name="Cheng B."/>
            <person name="Li C."/>
            <person name="Lai Q."/>
            <person name="Du M."/>
            <person name="Shao Z."/>
            <person name="Xu P."/>
            <person name="Yang C."/>
        </authorList>
    </citation>
    <scope>NUCLEOTIDE SEQUENCE [LARGE SCALE GENOMIC DNA]</scope>
    <source>
        <strain evidence="1 2">5DNS001</strain>
    </source>
</reference>
<dbReference type="InterPro" id="IPR019850">
    <property type="entry name" value="GldD-like"/>
</dbReference>
<dbReference type="EMBL" id="RJTM01000120">
    <property type="protein sequence ID" value="RNL81875.1"/>
    <property type="molecule type" value="Genomic_DNA"/>
</dbReference>
<dbReference type="Proteomes" id="UP000267469">
    <property type="component" value="Unassembled WGS sequence"/>
</dbReference>
<dbReference type="OrthoDB" id="679501at2"/>
<protein>
    <submittedName>
        <fullName evidence="1">Gliding motility lipoprotein GldD</fullName>
    </submittedName>
</protein>
<sequence length="187" mass="21274">MKKPGFLYCIILSLLLSACGKETIPKPKAVLRLEYPEASYRPAETGDCPFRFVQNTLATIKDKGNCRLNIEYPGMKATIFLTYMPVRDNLKSLLLDAEKLTFDHVIKADEIGVGGQFENKTEKVYGRLYEIAGNAASQTQFYVTDSTSHFLTGSLYFYTKPNYDSILPAAEYLNKDIRRLIESMKWK</sequence>
<name>A0A3N0E232_SINP1</name>
<gene>
    <name evidence="1" type="primary">gldD</name>
    <name evidence="1" type="ORF">ED312_18060</name>
</gene>
<dbReference type="PROSITE" id="PS51257">
    <property type="entry name" value="PROKAR_LIPOPROTEIN"/>
    <property type="match status" value="1"/>
</dbReference>
<organism evidence="1 2">
    <name type="scientific">Sinomicrobium pectinilyticum</name>
    <dbReference type="NCBI Taxonomy" id="1084421"/>
    <lineage>
        <taxon>Bacteria</taxon>
        <taxon>Pseudomonadati</taxon>
        <taxon>Bacteroidota</taxon>
        <taxon>Flavobacteriia</taxon>
        <taxon>Flavobacteriales</taxon>
        <taxon>Flavobacteriaceae</taxon>
        <taxon>Sinomicrobium</taxon>
    </lineage>
</organism>
<keyword evidence="1" id="KW-0449">Lipoprotein</keyword>
<comment type="caution">
    <text evidence="1">The sequence shown here is derived from an EMBL/GenBank/DDBJ whole genome shotgun (WGS) entry which is preliminary data.</text>
</comment>
<evidence type="ECO:0000313" key="2">
    <source>
        <dbReference type="Proteomes" id="UP000267469"/>
    </source>
</evidence>
<dbReference type="NCBIfam" id="TIGR03512">
    <property type="entry name" value="GldD_lipo"/>
    <property type="match status" value="1"/>
</dbReference>
<dbReference type="RefSeq" id="WP_123217430.1">
    <property type="nucleotide sequence ID" value="NZ_RJTM01000120.1"/>
</dbReference>
<evidence type="ECO:0000313" key="1">
    <source>
        <dbReference type="EMBL" id="RNL81875.1"/>
    </source>
</evidence>
<proteinExistence type="predicted"/>
<keyword evidence="2" id="KW-1185">Reference proteome</keyword>
<accession>A0A3N0E232</accession>
<dbReference type="AlphaFoldDB" id="A0A3N0E232"/>
<dbReference type="Pfam" id="PF25593">
    <property type="entry name" value="GldD_lipo"/>
    <property type="match status" value="1"/>
</dbReference>